<gene>
    <name evidence="5" type="ORF">P0082_06505</name>
</gene>
<organism evidence="5 6">
    <name type="scientific">Candidatus Haliotispira prima</name>
    <dbReference type="NCBI Taxonomy" id="3034016"/>
    <lineage>
        <taxon>Bacteria</taxon>
        <taxon>Pseudomonadati</taxon>
        <taxon>Spirochaetota</taxon>
        <taxon>Spirochaetia</taxon>
        <taxon>Spirochaetales</taxon>
        <taxon>Spirochaetaceae</taxon>
        <taxon>Candidatus Haliotispira</taxon>
    </lineage>
</organism>
<keyword evidence="6" id="KW-1185">Reference proteome</keyword>
<dbReference type="RefSeq" id="WP_326926298.1">
    <property type="nucleotide sequence ID" value="NZ_CP123443.1"/>
</dbReference>
<dbReference type="NCBIfam" id="TIGR02550">
    <property type="entry name" value="flagell_flgL"/>
    <property type="match status" value="1"/>
</dbReference>
<accession>A0ABY8MDV9</accession>
<feature type="domain" description="Flagellin N-terminal" evidence="4">
    <location>
        <begin position="8"/>
        <end position="141"/>
    </location>
</feature>
<evidence type="ECO:0000313" key="5">
    <source>
        <dbReference type="EMBL" id="WGK68132.1"/>
    </source>
</evidence>
<comment type="function">
    <text evidence="1">Component of the core of the flagella.</text>
</comment>
<evidence type="ECO:0000259" key="4">
    <source>
        <dbReference type="Pfam" id="PF00669"/>
    </source>
</evidence>
<dbReference type="PANTHER" id="PTHR42792:SF1">
    <property type="entry name" value="FLAGELLAR HOOK-ASSOCIATED PROTEIN 3"/>
    <property type="match status" value="1"/>
</dbReference>
<dbReference type="InterPro" id="IPR001492">
    <property type="entry name" value="Flagellin"/>
</dbReference>
<evidence type="ECO:0000256" key="1">
    <source>
        <dbReference type="ARBA" id="ARBA00004095"/>
    </source>
</evidence>
<evidence type="ECO:0000256" key="3">
    <source>
        <dbReference type="ARBA" id="ARBA00022764"/>
    </source>
</evidence>
<sequence>MDIRTGTYQSSDDIRHYAREKDAKINNLTNQIGSNQKYDNLGEKTITAARASRYLSQLSRLEKYSDQVIHVNERFQMAESQMNRVMSNLQELRTMAVQGANGTYANDDLKQIGLVANELLRDLVSVANARDEYGTAMFGGTEAMATAFVSEEGFVPGLGENAVIQVRYVGNNQARSLEVVDGKYIEATVPGSKLFWAQEHRIAGDVNSDSFVVQQAGSFMIDGVRIPLEIGDNAQTIVAKINDSGAAVRAEISPLNRGVVLQSTEPHQIWLQEENGSTNLQVLGLTRHNRPPYNIDTQAQQSGTSLFDVVVGLRDALLNGDSEAVGSRYLAAIDAGIANVSSVRTAFGARRERAENIGNWLQEEQLNYTTMDAEERSVDISQAILELKELQNSQTAAYMVAARTMNTSLMDFLR</sequence>
<reference evidence="5 6" key="1">
    <citation type="submission" date="2023-04" db="EMBL/GenBank/DDBJ databases">
        <title>Spirochaete genome identified in red abalone sample constitutes a novel genus.</title>
        <authorList>
            <person name="Sharma S.P."/>
            <person name="Purcell C.M."/>
            <person name="Hyde J.R."/>
            <person name="Severin A.J."/>
        </authorList>
    </citation>
    <scope>NUCLEOTIDE SEQUENCE [LARGE SCALE GENOMIC DNA]</scope>
    <source>
        <strain evidence="5 6">SP-2023</strain>
    </source>
</reference>
<dbReference type="PANTHER" id="PTHR42792">
    <property type="entry name" value="FLAGELLIN"/>
    <property type="match status" value="1"/>
</dbReference>
<proteinExistence type="predicted"/>
<dbReference type="NCBIfam" id="NF005187">
    <property type="entry name" value="PRK06663.1"/>
    <property type="match status" value="1"/>
</dbReference>
<evidence type="ECO:0000313" key="6">
    <source>
        <dbReference type="Proteomes" id="UP001228690"/>
    </source>
</evidence>
<keyword evidence="5" id="KW-0282">Flagellum</keyword>
<keyword evidence="5" id="KW-0966">Cell projection</keyword>
<dbReference type="Pfam" id="PF00669">
    <property type="entry name" value="Flagellin_N"/>
    <property type="match status" value="1"/>
</dbReference>
<evidence type="ECO:0000256" key="2">
    <source>
        <dbReference type="ARBA" id="ARBA00004631"/>
    </source>
</evidence>
<comment type="subcellular location">
    <subcellularLocation>
        <location evidence="2">Periplasmic flagellum</location>
    </subcellularLocation>
</comment>
<keyword evidence="5" id="KW-0969">Cilium</keyword>
<dbReference type="Proteomes" id="UP001228690">
    <property type="component" value="Chromosome"/>
</dbReference>
<name>A0ABY8MDV9_9SPIO</name>
<dbReference type="EMBL" id="CP123443">
    <property type="protein sequence ID" value="WGK68132.1"/>
    <property type="molecule type" value="Genomic_DNA"/>
</dbReference>
<dbReference type="SUPFAM" id="SSF64518">
    <property type="entry name" value="Phase 1 flagellin"/>
    <property type="match status" value="1"/>
</dbReference>
<keyword evidence="3" id="KW-0574">Periplasm</keyword>
<dbReference type="InterPro" id="IPR013384">
    <property type="entry name" value="Flagell_FlgL"/>
</dbReference>
<dbReference type="Gene3D" id="1.20.1330.10">
    <property type="entry name" value="f41 fragment of flagellin, N-terminal domain"/>
    <property type="match status" value="2"/>
</dbReference>
<protein>
    <submittedName>
        <fullName evidence="5">Flagellar hook-associated protein 3</fullName>
    </submittedName>
</protein>
<dbReference type="InterPro" id="IPR001029">
    <property type="entry name" value="Flagellin_N"/>
</dbReference>